<comment type="function">
    <text evidence="7">Phosphorylates Ins(1,3,4,5,6)P5 at position 2 to form Ins(1,2,3,4,5,6)P6 (InsP6 or phytate).</text>
</comment>
<organism evidence="8 9">
    <name type="scientific">Tulasnella calospora MUT 4182</name>
    <dbReference type="NCBI Taxonomy" id="1051891"/>
    <lineage>
        <taxon>Eukaryota</taxon>
        <taxon>Fungi</taxon>
        <taxon>Dikarya</taxon>
        <taxon>Basidiomycota</taxon>
        <taxon>Agaricomycotina</taxon>
        <taxon>Agaricomycetes</taxon>
        <taxon>Cantharellales</taxon>
        <taxon>Tulasnellaceae</taxon>
        <taxon>Tulasnella</taxon>
    </lineage>
</organism>
<feature type="non-terminal residue" evidence="8">
    <location>
        <position position="1"/>
    </location>
</feature>
<dbReference type="GO" id="GO:0005524">
    <property type="term" value="F:ATP binding"/>
    <property type="evidence" value="ECO:0007669"/>
    <property type="project" value="UniProtKB-KW"/>
</dbReference>
<dbReference type="OrthoDB" id="272370at2759"/>
<accession>A0A0C3PQT2</accession>
<comment type="domain">
    <text evidence="7">The EXKPK motif is conserved in inositol-pentakisphosphate 2-kinases of both family 1 and 2.</text>
</comment>
<name>A0A0C3PQT2_9AGAM</name>
<evidence type="ECO:0000256" key="6">
    <source>
        <dbReference type="ARBA" id="ARBA00022840"/>
    </source>
</evidence>
<keyword evidence="3 7" id="KW-0808">Transferase</keyword>
<evidence type="ECO:0000256" key="2">
    <source>
        <dbReference type="ARBA" id="ARBA00014846"/>
    </source>
</evidence>
<evidence type="ECO:0000256" key="1">
    <source>
        <dbReference type="ARBA" id="ARBA00012023"/>
    </source>
</evidence>
<evidence type="ECO:0000256" key="4">
    <source>
        <dbReference type="ARBA" id="ARBA00022741"/>
    </source>
</evidence>
<dbReference type="EC" id="2.7.1.158" evidence="1 7"/>
<dbReference type="GO" id="GO:0032958">
    <property type="term" value="P:inositol phosphate biosynthetic process"/>
    <property type="evidence" value="ECO:0007669"/>
    <property type="project" value="TreeGrafter"/>
</dbReference>
<dbReference type="AlphaFoldDB" id="A0A0C3PQT2"/>
<dbReference type="Pfam" id="PF06090">
    <property type="entry name" value="Ins_P5_2-kin"/>
    <property type="match status" value="1"/>
</dbReference>
<reference evidence="8 9" key="1">
    <citation type="submission" date="2014-04" db="EMBL/GenBank/DDBJ databases">
        <authorList>
            <consortium name="DOE Joint Genome Institute"/>
            <person name="Kuo A."/>
            <person name="Girlanda M."/>
            <person name="Perotto S."/>
            <person name="Kohler A."/>
            <person name="Nagy L.G."/>
            <person name="Floudas D."/>
            <person name="Copeland A."/>
            <person name="Barry K.W."/>
            <person name="Cichocki N."/>
            <person name="Veneault-Fourrey C."/>
            <person name="LaButti K."/>
            <person name="Lindquist E.A."/>
            <person name="Lipzen A."/>
            <person name="Lundell T."/>
            <person name="Morin E."/>
            <person name="Murat C."/>
            <person name="Sun H."/>
            <person name="Tunlid A."/>
            <person name="Henrissat B."/>
            <person name="Grigoriev I.V."/>
            <person name="Hibbett D.S."/>
            <person name="Martin F."/>
            <person name="Nordberg H.P."/>
            <person name="Cantor M.N."/>
            <person name="Hua S.X."/>
        </authorList>
    </citation>
    <scope>NUCLEOTIDE SEQUENCE [LARGE SCALE GENOMIC DNA]</scope>
    <source>
        <strain evidence="8 9">MUT 4182</strain>
    </source>
</reference>
<proteinExistence type="predicted"/>
<evidence type="ECO:0000313" key="8">
    <source>
        <dbReference type="EMBL" id="KIO16950.1"/>
    </source>
</evidence>
<dbReference type="EMBL" id="KN823455">
    <property type="protein sequence ID" value="KIO16950.1"/>
    <property type="molecule type" value="Genomic_DNA"/>
</dbReference>
<sequence>LATLARLQRTLDPLDIEGLSKLWKTETPSSVAVGVGSREVKLAEWETFLDEYLAEMKKPKEDLEREWANPTHERLRYYLLAYLMSATFKDCSVILRFAPGEGPTITAIDLDPKSVDRLAKWEKLDNEIVGCFIESGDKAKPACVDARVE</sequence>
<evidence type="ECO:0000256" key="5">
    <source>
        <dbReference type="ARBA" id="ARBA00022777"/>
    </source>
</evidence>
<dbReference type="InterPro" id="IPR009286">
    <property type="entry name" value="Ins_P5_2-kin"/>
</dbReference>
<dbReference type="STRING" id="1051891.A0A0C3PQT2"/>
<evidence type="ECO:0000256" key="7">
    <source>
        <dbReference type="RuleBase" id="RU364126"/>
    </source>
</evidence>
<evidence type="ECO:0000256" key="3">
    <source>
        <dbReference type="ARBA" id="ARBA00022679"/>
    </source>
</evidence>
<comment type="catalytic activity">
    <reaction evidence="7">
        <text>1D-myo-inositol 1,3,4,5,6-pentakisphosphate + ATP = 1D-myo-inositol hexakisphosphate + ADP + H(+)</text>
        <dbReference type="Rhea" id="RHEA:20313"/>
        <dbReference type="ChEBI" id="CHEBI:15378"/>
        <dbReference type="ChEBI" id="CHEBI:30616"/>
        <dbReference type="ChEBI" id="CHEBI:57733"/>
        <dbReference type="ChEBI" id="CHEBI:58130"/>
        <dbReference type="ChEBI" id="CHEBI:456216"/>
        <dbReference type="EC" id="2.7.1.158"/>
    </reaction>
</comment>
<dbReference type="HOGENOM" id="CLU_1751052_0_0_1"/>
<keyword evidence="5 7" id="KW-0418">Kinase</keyword>
<keyword evidence="6 7" id="KW-0067">ATP-binding</keyword>
<reference evidence="9" key="2">
    <citation type="submission" date="2015-01" db="EMBL/GenBank/DDBJ databases">
        <title>Evolutionary Origins and Diversification of the Mycorrhizal Mutualists.</title>
        <authorList>
            <consortium name="DOE Joint Genome Institute"/>
            <consortium name="Mycorrhizal Genomics Consortium"/>
            <person name="Kohler A."/>
            <person name="Kuo A."/>
            <person name="Nagy L.G."/>
            <person name="Floudas D."/>
            <person name="Copeland A."/>
            <person name="Barry K.W."/>
            <person name="Cichocki N."/>
            <person name="Veneault-Fourrey C."/>
            <person name="LaButti K."/>
            <person name="Lindquist E.A."/>
            <person name="Lipzen A."/>
            <person name="Lundell T."/>
            <person name="Morin E."/>
            <person name="Murat C."/>
            <person name="Riley R."/>
            <person name="Ohm R."/>
            <person name="Sun H."/>
            <person name="Tunlid A."/>
            <person name="Henrissat B."/>
            <person name="Grigoriev I.V."/>
            <person name="Hibbett D.S."/>
            <person name="Martin F."/>
        </authorList>
    </citation>
    <scope>NUCLEOTIDE SEQUENCE [LARGE SCALE GENOMIC DNA]</scope>
    <source>
        <strain evidence="9">MUT 4182</strain>
    </source>
</reference>
<keyword evidence="9" id="KW-1185">Reference proteome</keyword>
<protein>
    <recommendedName>
        <fullName evidence="2 7">Inositol-pentakisphosphate 2-kinase</fullName>
        <ecNumber evidence="1 7">2.7.1.158</ecNumber>
    </recommendedName>
</protein>
<dbReference type="GO" id="GO:0035299">
    <property type="term" value="F:inositol-1,3,4,5,6-pentakisphosphate 2-kinase activity"/>
    <property type="evidence" value="ECO:0007669"/>
    <property type="project" value="UniProtKB-EC"/>
</dbReference>
<dbReference type="GO" id="GO:0005634">
    <property type="term" value="C:nucleus"/>
    <property type="evidence" value="ECO:0007669"/>
    <property type="project" value="TreeGrafter"/>
</dbReference>
<dbReference type="Proteomes" id="UP000054248">
    <property type="component" value="Unassembled WGS sequence"/>
</dbReference>
<evidence type="ECO:0000313" key="9">
    <source>
        <dbReference type="Proteomes" id="UP000054248"/>
    </source>
</evidence>
<dbReference type="PANTHER" id="PTHR14456:SF2">
    <property type="entry name" value="INOSITOL-PENTAKISPHOSPHATE 2-KINASE"/>
    <property type="match status" value="1"/>
</dbReference>
<dbReference type="PANTHER" id="PTHR14456">
    <property type="entry name" value="INOSITOL POLYPHOSPHATE KINASE 1"/>
    <property type="match status" value="1"/>
</dbReference>
<gene>
    <name evidence="8" type="ORF">M407DRAFT_33399</name>
</gene>
<keyword evidence="4 7" id="KW-0547">Nucleotide-binding</keyword>